<dbReference type="Proteomes" id="UP000815325">
    <property type="component" value="Unassembled WGS sequence"/>
</dbReference>
<proteinExistence type="predicted"/>
<name>A0ABQ7GHK4_DUNSA</name>
<organism evidence="2 3">
    <name type="scientific">Dunaliella salina</name>
    <name type="common">Green alga</name>
    <name type="synonym">Protococcus salinus</name>
    <dbReference type="NCBI Taxonomy" id="3046"/>
    <lineage>
        <taxon>Eukaryota</taxon>
        <taxon>Viridiplantae</taxon>
        <taxon>Chlorophyta</taxon>
        <taxon>core chlorophytes</taxon>
        <taxon>Chlorophyceae</taxon>
        <taxon>CS clade</taxon>
        <taxon>Chlamydomonadales</taxon>
        <taxon>Dunaliellaceae</taxon>
        <taxon>Dunaliella</taxon>
    </lineage>
</organism>
<comment type="caution">
    <text evidence="2">The sequence shown here is derived from an EMBL/GenBank/DDBJ whole genome shotgun (WGS) entry which is preliminary data.</text>
</comment>
<dbReference type="Pfam" id="PF17775">
    <property type="entry name" value="YchJ_M-like"/>
    <property type="match status" value="1"/>
</dbReference>
<dbReference type="SUPFAM" id="SSF103642">
    <property type="entry name" value="Sec-C motif"/>
    <property type="match status" value="1"/>
</dbReference>
<evidence type="ECO:0000313" key="3">
    <source>
        <dbReference type="Proteomes" id="UP000815325"/>
    </source>
</evidence>
<evidence type="ECO:0000313" key="2">
    <source>
        <dbReference type="EMBL" id="KAF5834082.1"/>
    </source>
</evidence>
<dbReference type="Pfam" id="PF02810">
    <property type="entry name" value="SEC-C"/>
    <property type="match status" value="1"/>
</dbReference>
<sequence length="238" mass="26707">MQICNVQIHSACKPLHGPKCPQHALPATVRTCTLTPPRSSILSSKHTHLVCAAKGFGIEKPKTKQTGKASQAPVLEDPCPCQSGKTYKNCCQKVHLGNKAKNVEAALRARFSAFVKGQQDYIKATTHRDYFDFHYMKPQAEAAPQFDADVHCACSRVEYSDFKVTQVEPGSNDLEGFVAFAYKHASKDKAAEPEAWSVTNQKCRFLKVDDMWQFVDYQTYDYNMSQLAQDVKPEQLQK</sequence>
<dbReference type="InterPro" id="IPR032710">
    <property type="entry name" value="NTF2-like_dom_sf"/>
</dbReference>
<feature type="domain" description="YchJ-like middle NTF2-like" evidence="1">
    <location>
        <begin position="104"/>
        <end position="216"/>
    </location>
</feature>
<protein>
    <recommendedName>
        <fullName evidence="1">YchJ-like middle NTF2-like domain-containing protein</fullName>
    </recommendedName>
</protein>
<dbReference type="EMBL" id="MU069776">
    <property type="protein sequence ID" value="KAF5834082.1"/>
    <property type="molecule type" value="Genomic_DNA"/>
</dbReference>
<gene>
    <name evidence="2" type="ORF">DUNSADRAFT_9396</name>
</gene>
<accession>A0ABQ7GHK4</accession>
<dbReference type="InterPro" id="IPR048469">
    <property type="entry name" value="YchJ-like_M"/>
</dbReference>
<evidence type="ECO:0000259" key="1">
    <source>
        <dbReference type="Pfam" id="PF17775"/>
    </source>
</evidence>
<reference evidence="2" key="1">
    <citation type="submission" date="2017-08" db="EMBL/GenBank/DDBJ databases">
        <authorList>
            <person name="Polle J.E."/>
            <person name="Barry K."/>
            <person name="Cushman J."/>
            <person name="Schmutz J."/>
            <person name="Tran D."/>
            <person name="Hathwaick L.T."/>
            <person name="Yim W.C."/>
            <person name="Jenkins J."/>
            <person name="Mckie-Krisberg Z.M."/>
            <person name="Prochnik S."/>
            <person name="Lindquist E."/>
            <person name="Dockter R.B."/>
            <person name="Adam C."/>
            <person name="Molina H."/>
            <person name="Bunkerborg J."/>
            <person name="Jin E."/>
            <person name="Buchheim M."/>
            <person name="Magnuson J."/>
        </authorList>
    </citation>
    <scope>NUCLEOTIDE SEQUENCE</scope>
    <source>
        <strain evidence="2">CCAP 19/18</strain>
    </source>
</reference>
<dbReference type="Gene3D" id="3.10.450.50">
    <property type="match status" value="1"/>
</dbReference>
<keyword evidence="3" id="KW-1185">Reference proteome</keyword>
<dbReference type="InterPro" id="IPR004027">
    <property type="entry name" value="SEC_C_motif"/>
</dbReference>
<dbReference type="SUPFAM" id="SSF54427">
    <property type="entry name" value="NTF2-like"/>
    <property type="match status" value="1"/>
</dbReference>